<keyword evidence="1" id="KW-0732">Signal</keyword>
<evidence type="ECO:0000313" key="2">
    <source>
        <dbReference type="EMBL" id="MBW30422.1"/>
    </source>
</evidence>
<dbReference type="EMBL" id="GGFM01009671">
    <property type="protein sequence ID" value="MBW30422.1"/>
    <property type="molecule type" value="Transcribed_RNA"/>
</dbReference>
<sequence length="81" mass="9490">MPMCFTVAVLGAVFVLLRRTVGFPVTVFTNVLLDDLCHRWHLHADLRLVQFFVEEHSHQSIDRFWILLVQEATGSWHIPYL</sequence>
<protein>
    <submittedName>
        <fullName evidence="2">Putative secreted peptide</fullName>
    </submittedName>
</protein>
<accession>A0A2M3ZPL4</accession>
<reference evidence="2" key="1">
    <citation type="submission" date="2018-01" db="EMBL/GenBank/DDBJ databases">
        <title>An insight into the sialome of Amazonian anophelines.</title>
        <authorList>
            <person name="Ribeiro J.M."/>
            <person name="Scarpassa V."/>
            <person name="Calvo E."/>
        </authorList>
    </citation>
    <scope>NUCLEOTIDE SEQUENCE</scope>
    <source>
        <tissue evidence="2">Salivary glands</tissue>
    </source>
</reference>
<feature type="chain" id="PRO_5014720794" evidence="1">
    <location>
        <begin position="23"/>
        <end position="81"/>
    </location>
</feature>
<feature type="signal peptide" evidence="1">
    <location>
        <begin position="1"/>
        <end position="22"/>
    </location>
</feature>
<evidence type="ECO:0000256" key="1">
    <source>
        <dbReference type="SAM" id="SignalP"/>
    </source>
</evidence>
<organism evidence="2">
    <name type="scientific">Anopheles braziliensis</name>
    <dbReference type="NCBI Taxonomy" id="58242"/>
    <lineage>
        <taxon>Eukaryota</taxon>
        <taxon>Metazoa</taxon>
        <taxon>Ecdysozoa</taxon>
        <taxon>Arthropoda</taxon>
        <taxon>Hexapoda</taxon>
        <taxon>Insecta</taxon>
        <taxon>Pterygota</taxon>
        <taxon>Neoptera</taxon>
        <taxon>Endopterygota</taxon>
        <taxon>Diptera</taxon>
        <taxon>Nematocera</taxon>
        <taxon>Culicoidea</taxon>
        <taxon>Culicidae</taxon>
        <taxon>Anophelinae</taxon>
        <taxon>Anopheles</taxon>
    </lineage>
</organism>
<proteinExistence type="predicted"/>
<name>A0A2M3ZPL4_9DIPT</name>
<dbReference type="AlphaFoldDB" id="A0A2M3ZPL4"/>